<feature type="region of interest" description="Disordered" evidence="2">
    <location>
        <begin position="1"/>
        <end position="46"/>
    </location>
</feature>
<protein>
    <submittedName>
        <fullName evidence="4">Protein ASK10</fullName>
    </submittedName>
</protein>
<feature type="region of interest" description="Disordered" evidence="2">
    <location>
        <begin position="69"/>
        <end position="89"/>
    </location>
</feature>
<feature type="region of interest" description="Disordered" evidence="2">
    <location>
        <begin position="1050"/>
        <end position="1083"/>
    </location>
</feature>
<dbReference type="Pfam" id="PF20399">
    <property type="entry name" value="PH_20"/>
    <property type="match status" value="1"/>
</dbReference>
<evidence type="ECO:0000256" key="1">
    <source>
        <dbReference type="ARBA" id="ARBA00022553"/>
    </source>
</evidence>
<dbReference type="Gene3D" id="2.30.29.30">
    <property type="entry name" value="Pleckstrin-homology domain (PH domain)/Phosphotyrosine-binding domain (PTB)"/>
    <property type="match status" value="1"/>
</dbReference>
<dbReference type="InterPro" id="IPR001849">
    <property type="entry name" value="PH_domain"/>
</dbReference>
<evidence type="ECO:0000313" key="5">
    <source>
        <dbReference type="Proteomes" id="UP000501346"/>
    </source>
</evidence>
<feature type="compositionally biased region" description="Polar residues" evidence="2">
    <location>
        <begin position="983"/>
        <end position="992"/>
    </location>
</feature>
<dbReference type="InterPro" id="IPR027267">
    <property type="entry name" value="AH/BAR_dom_sf"/>
</dbReference>
<evidence type="ECO:0000259" key="3">
    <source>
        <dbReference type="SMART" id="SM00233"/>
    </source>
</evidence>
<feature type="compositionally biased region" description="Polar residues" evidence="2">
    <location>
        <begin position="1050"/>
        <end position="1061"/>
    </location>
</feature>
<dbReference type="PANTHER" id="PTHR31941:SF15">
    <property type="entry name" value="ACTIVATOR OF SKN7 PROTEIN 10-RELATED"/>
    <property type="match status" value="1"/>
</dbReference>
<feature type="compositionally biased region" description="Polar residues" evidence="2">
    <location>
        <begin position="549"/>
        <end position="570"/>
    </location>
</feature>
<evidence type="ECO:0000256" key="2">
    <source>
        <dbReference type="SAM" id="MobiDB-lite"/>
    </source>
</evidence>
<dbReference type="InterPro" id="IPR046869">
    <property type="entry name" value="SLM1/RGC1-like_PH"/>
</dbReference>
<feature type="compositionally biased region" description="Polar residues" evidence="2">
    <location>
        <begin position="13"/>
        <end position="31"/>
    </location>
</feature>
<dbReference type="SMART" id="SM00233">
    <property type="entry name" value="PH"/>
    <property type="match status" value="1"/>
</dbReference>
<dbReference type="Gene3D" id="1.20.1270.60">
    <property type="entry name" value="Arfaptin homology (AH) domain/BAR domain"/>
    <property type="match status" value="1"/>
</dbReference>
<dbReference type="SUPFAM" id="SSF103657">
    <property type="entry name" value="BAR/IMD domain-like"/>
    <property type="match status" value="1"/>
</dbReference>
<dbReference type="Proteomes" id="UP000501346">
    <property type="component" value="Chromosome ScXVI"/>
</dbReference>
<dbReference type="SUPFAM" id="SSF50729">
    <property type="entry name" value="PH domain-like"/>
    <property type="match status" value="1"/>
</dbReference>
<keyword evidence="5" id="KW-1185">Reference proteome</keyword>
<dbReference type="PANTHER" id="PTHR31941">
    <property type="entry name" value="CYTOSKELETAL SIGNALING PROTEIN SLM1"/>
    <property type="match status" value="1"/>
</dbReference>
<evidence type="ECO:0000313" key="4">
    <source>
        <dbReference type="EMBL" id="QID83075.1"/>
    </source>
</evidence>
<feature type="region of interest" description="Disordered" evidence="2">
    <location>
        <begin position="979"/>
        <end position="1022"/>
    </location>
</feature>
<reference evidence="4 5" key="1">
    <citation type="journal article" date="2019" name="BMC Genomics">
        <title>Chromosome level assembly and comparative genome analysis confirm lager-brewing yeasts originated from a single hybridization.</title>
        <authorList>
            <person name="Salazar A.N."/>
            <person name="Gorter de Vries A.R."/>
            <person name="van den Broek M."/>
            <person name="Brouwers N."/>
            <person name="de la Torre Cortes P."/>
            <person name="Kuijpers N.G.A."/>
            <person name="Daran J.G."/>
            <person name="Abeel T."/>
        </authorList>
    </citation>
    <scope>NUCLEOTIDE SEQUENCE [LARGE SCALE GENOMIC DNA]</scope>
    <source>
        <strain evidence="4 5">CBS 1483</strain>
    </source>
</reference>
<accession>A0A6C1E1S6</accession>
<dbReference type="InterPro" id="IPR046868">
    <property type="entry name" value="BAR_4"/>
</dbReference>
<dbReference type="OrthoDB" id="2264563at2759"/>
<organism evidence="4 5">
    <name type="scientific">Saccharomyces pastorianus</name>
    <name type="common">Lager yeast</name>
    <name type="synonym">Saccharomyces cerevisiae x Saccharomyces eubayanus</name>
    <dbReference type="NCBI Taxonomy" id="27292"/>
    <lineage>
        <taxon>Eukaryota</taxon>
        <taxon>Fungi</taxon>
        <taxon>Dikarya</taxon>
        <taxon>Ascomycota</taxon>
        <taxon>Saccharomycotina</taxon>
        <taxon>Saccharomycetes</taxon>
        <taxon>Saccharomycetales</taxon>
        <taxon>Saccharomycetaceae</taxon>
        <taxon>Saccharomyces</taxon>
    </lineage>
</organism>
<name>A0A6C1E1S6_SACPS</name>
<dbReference type="InterPro" id="IPR011993">
    <property type="entry name" value="PH-like_dom_sf"/>
</dbReference>
<feature type="region of interest" description="Disordered" evidence="2">
    <location>
        <begin position="534"/>
        <end position="582"/>
    </location>
</feature>
<feature type="compositionally biased region" description="Polar residues" evidence="2">
    <location>
        <begin position="1071"/>
        <end position="1083"/>
    </location>
</feature>
<keyword evidence="1" id="KW-0597">Phosphoprotein</keyword>
<dbReference type="EMBL" id="CP048997">
    <property type="protein sequence ID" value="QID83075.1"/>
    <property type="molecule type" value="Genomic_DNA"/>
</dbReference>
<sequence>MSDYFTFPKQENGGISKQPATPGSTRSSSRNLELPKNYRSFGGSSDELASMYSADSQYLMDMIPDSLTLKNEPASGNTQMNGPDGKENKDIKLDEYILPKTDPRSPYYINMPIPKKLPKSEGKARAKQKVNRADPSDLDVENIYETSGEFVREYPTDILIDRFHKWKKILKSLIAYFREAAYSQEQIARINYQMKNAVKFAFLTDLEDETNKLVDPSISKLPTKKPQPVPLAAQKLDSKYDTDVEQPQSIQSVPSEEVASASSGFMKFGSGSIQDIQVILKKYHLSLGSQQYKISKEILAYIIPKLTDLRKDLTTKMKEIKELNGDFKTNIGEHIKITSRLLNKYIASVKLLDEASTSGDKQGEKLKPKHDPYLLKLQLDLQLKRQLLEENYLREAFLNLQSAALQLEKIVYSKIQSALQRYSALIDSEARLMIKNLCHELQQGILSRPPAVEWDNFVSHHPTCLMNLKSTDPPPQPRRLSDIVYPNMKSPLAKCIRVGYLLKKTESSKSFTKGYFVLTTNYLHEFKSSDFFLDSKSPRSKNKPVVEQSDISRVNKDGTNAGSHPSSKGTQDPKLTKRRKGLSSSNLYPISSLSLNDCSLKDSTDSTFVLQGYASYHSPEDTCTKESSTTSNLACPTKTLASNKGKHQRTPSALSMVSVPKFLKSSSVPKEQKKAKEEANINKKSICEKRVEWTFKIFSASLEPTPEESKNFKKWVQDIKALTSFNSTQERSNFIEEKILKSRNHNNGKSSQSFKNSTYITPVDSFVNLSEKVTPSSSVTTLNTRKRANRPRYIDIPKSANMNAGAMNSVYRSKVNTPAIDENGNLAIVGETKNSAPQNGMSYTIRTPCKSPYSPYTGEGMLYNRSADNLMASSSRKASAPGEVPQIAVSNHGDEAIIPASAYSDSSHKSSRASSVASIHNQRVDFYPSPLMNLPGVSPSCLALDGNANGYFGIPLNFNSEARRGSDLSPFEMESPLFEENRTQNCSGSRKSSACHIPHQRGPRKEGNDSRLIYGNEKGASQSRLTLKEPLTSKGVEAPYSSLKKTYSAENVPLTSTVSNDKSLHSRKEGSTNTVPATSASSK</sequence>
<gene>
    <name evidence="4" type="primary">RGC1_1</name>
    <name evidence="4" type="ORF">GRS66_005515</name>
</gene>
<dbReference type="Pfam" id="PF20400">
    <property type="entry name" value="BAR_4"/>
    <property type="match status" value="1"/>
</dbReference>
<proteinExistence type="predicted"/>
<feature type="domain" description="PH" evidence="3">
    <location>
        <begin position="495"/>
        <end position="726"/>
    </location>
</feature>
<dbReference type="AlphaFoldDB" id="A0A6C1E1S6"/>